<dbReference type="GO" id="GO:0016192">
    <property type="term" value="P:vesicle-mediated transport"/>
    <property type="evidence" value="ECO:0007669"/>
    <property type="project" value="UniProtKB-KW"/>
</dbReference>
<keyword evidence="8" id="KW-0333">Golgi apparatus</keyword>
<protein>
    <submittedName>
        <fullName evidence="14">Uncharacterized protein</fullName>
    </submittedName>
</protein>
<feature type="binding site" evidence="11">
    <location>
        <position position="225"/>
    </location>
    <ligand>
        <name>GTP</name>
        <dbReference type="ChEBI" id="CHEBI:37565"/>
    </ligand>
</feature>
<dbReference type="InterPro" id="IPR036397">
    <property type="entry name" value="RNaseH_sf"/>
</dbReference>
<evidence type="ECO:0000256" key="6">
    <source>
        <dbReference type="ARBA" id="ARBA00022892"/>
    </source>
</evidence>
<keyword evidence="6" id="KW-0931">ER-Golgi transport</keyword>
<dbReference type="InterPro" id="IPR027417">
    <property type="entry name" value="P-loop_NTPase"/>
</dbReference>
<evidence type="ECO:0000256" key="5">
    <source>
        <dbReference type="ARBA" id="ARBA00022741"/>
    </source>
</evidence>
<dbReference type="SMART" id="SM00177">
    <property type="entry name" value="ARF"/>
    <property type="match status" value="1"/>
</dbReference>
<dbReference type="Proteomes" id="UP001108240">
    <property type="component" value="Unplaced"/>
</dbReference>
<evidence type="ECO:0000313" key="14">
    <source>
        <dbReference type="Ensembl" id="ENSCCRP00000142383.1"/>
    </source>
</evidence>
<evidence type="ECO:0000313" key="15">
    <source>
        <dbReference type="Proteomes" id="UP001108240"/>
    </source>
</evidence>
<keyword evidence="10" id="KW-0449">Lipoprotein</keyword>
<comment type="similarity">
    <text evidence="2">Belongs to the small GTPase superfamily. Arf family.</text>
</comment>
<comment type="subcellular location">
    <subcellularLocation>
        <location evidence="1">Golgi apparatus</location>
    </subcellularLocation>
</comment>
<evidence type="ECO:0000259" key="12">
    <source>
        <dbReference type="Pfam" id="PF01498"/>
    </source>
</evidence>
<dbReference type="GO" id="GO:0003677">
    <property type="term" value="F:DNA binding"/>
    <property type="evidence" value="ECO:0007669"/>
    <property type="project" value="InterPro"/>
</dbReference>
<dbReference type="Pfam" id="PF13358">
    <property type="entry name" value="DDE_3"/>
    <property type="match status" value="1"/>
</dbReference>
<dbReference type="Pfam" id="PF01498">
    <property type="entry name" value="HTH_Tnp_Tc3_2"/>
    <property type="match status" value="1"/>
</dbReference>
<dbReference type="PANTHER" id="PTHR45697">
    <property type="entry name" value="ADP-RIBOSYLATION FACTOR-LIKE PROTEIN 2-RELATED"/>
    <property type="match status" value="1"/>
</dbReference>
<keyword evidence="3" id="KW-0813">Transport</keyword>
<dbReference type="GO" id="GO:0005794">
    <property type="term" value="C:Golgi apparatus"/>
    <property type="evidence" value="ECO:0007669"/>
    <property type="project" value="UniProtKB-SubCell"/>
</dbReference>
<dbReference type="GO" id="GO:0015074">
    <property type="term" value="P:DNA integration"/>
    <property type="evidence" value="ECO:0007669"/>
    <property type="project" value="InterPro"/>
</dbReference>
<dbReference type="PRINTS" id="PR00328">
    <property type="entry name" value="SAR1GTPBP"/>
</dbReference>
<feature type="domain" description="Tc1-like transposase DDE" evidence="13">
    <location>
        <begin position="49"/>
        <end position="200"/>
    </location>
</feature>
<evidence type="ECO:0000256" key="7">
    <source>
        <dbReference type="ARBA" id="ARBA00022927"/>
    </source>
</evidence>
<evidence type="ECO:0000256" key="1">
    <source>
        <dbReference type="ARBA" id="ARBA00004555"/>
    </source>
</evidence>
<evidence type="ECO:0000256" key="10">
    <source>
        <dbReference type="ARBA" id="ARBA00023288"/>
    </source>
</evidence>
<keyword evidence="5 11" id="KW-0547">Nucleotide-binding</keyword>
<evidence type="ECO:0000256" key="4">
    <source>
        <dbReference type="ARBA" id="ARBA00022707"/>
    </source>
</evidence>
<dbReference type="Pfam" id="PF00025">
    <property type="entry name" value="Arf"/>
    <property type="match status" value="1"/>
</dbReference>
<dbReference type="GO" id="GO:0015031">
    <property type="term" value="P:protein transport"/>
    <property type="evidence" value="ECO:0007669"/>
    <property type="project" value="UniProtKB-KW"/>
</dbReference>
<dbReference type="GeneTree" id="ENSGT01120000271870"/>
<evidence type="ECO:0000256" key="8">
    <source>
        <dbReference type="ARBA" id="ARBA00023034"/>
    </source>
</evidence>
<accession>A0A9J8AE52</accession>
<dbReference type="PROSITE" id="PS51417">
    <property type="entry name" value="ARF"/>
    <property type="match status" value="1"/>
</dbReference>
<feature type="binding site" evidence="11">
    <location>
        <begin position="281"/>
        <end position="284"/>
    </location>
    <ligand>
        <name>GTP</name>
        <dbReference type="ChEBI" id="CHEBI:37565"/>
    </ligand>
</feature>
<dbReference type="GO" id="GO:0003924">
    <property type="term" value="F:GTPase activity"/>
    <property type="evidence" value="ECO:0007669"/>
    <property type="project" value="InterPro"/>
</dbReference>
<sequence>MGESCRKSTITAALHQSGLYGRVARRKPLLSARHMKAHLKDSKMVRNKILWSDETKIELFGLNSKRYVWRKPGTAHHLSNTVPTVKHGGGSIMLWGCFFSAAGTGRLVAIKGKLNAAKYRDILDENLLQSAQDLRLGRRFTFQQDNDPKHTAKITKEWLHNSVTVLEWPSQSPDLNPIEHLWRDLKMAVHQRLPSNLTELERICKEEWQRIPKSRFKLNIWDVGGQKSLRSYWRNYFESTDGLVWVVDSADRLRLEDCRKELSTLLIEERLAGATLLVFANKQDLLGALSKDAIREVLALDDIKTHHWCIVGCSAVTGENLLTGVDWLLDDIAARIFTTD</sequence>
<keyword evidence="4" id="KW-0519">Myristate</keyword>
<evidence type="ECO:0000256" key="3">
    <source>
        <dbReference type="ARBA" id="ARBA00022448"/>
    </source>
</evidence>
<dbReference type="InterPro" id="IPR038717">
    <property type="entry name" value="Tc1-like_DDE_dom"/>
</dbReference>
<keyword evidence="7" id="KW-0653">Protein transport</keyword>
<feature type="domain" description="Transposase Tc1-like" evidence="12">
    <location>
        <begin position="2"/>
        <end position="39"/>
    </location>
</feature>
<dbReference type="AlphaFoldDB" id="A0A9J8AE52"/>
<dbReference type="InterPro" id="IPR044612">
    <property type="entry name" value="ARL2/3"/>
</dbReference>
<dbReference type="SMART" id="SM00178">
    <property type="entry name" value="SAR"/>
    <property type="match status" value="1"/>
</dbReference>
<dbReference type="GO" id="GO:0006313">
    <property type="term" value="P:DNA transposition"/>
    <property type="evidence" value="ECO:0007669"/>
    <property type="project" value="InterPro"/>
</dbReference>
<evidence type="ECO:0000259" key="13">
    <source>
        <dbReference type="Pfam" id="PF13358"/>
    </source>
</evidence>
<name>A0A9J8AE52_CYPCA</name>
<proteinExistence type="inferred from homology"/>
<dbReference type="Ensembl" id="ENSCCRT00000126824.1">
    <property type="protein sequence ID" value="ENSCCRP00000142383.1"/>
    <property type="gene ID" value="ENSCCRG00000063316.1"/>
</dbReference>
<keyword evidence="9 11" id="KW-0342">GTP-binding</keyword>
<dbReference type="InterPro" id="IPR006689">
    <property type="entry name" value="Small_GTPase_ARF/SAR"/>
</dbReference>
<dbReference type="InterPro" id="IPR002492">
    <property type="entry name" value="Transposase_Tc1-like"/>
</dbReference>
<organism evidence="14 15">
    <name type="scientific">Cyprinus carpio carpio</name>
    <dbReference type="NCBI Taxonomy" id="630221"/>
    <lineage>
        <taxon>Eukaryota</taxon>
        <taxon>Metazoa</taxon>
        <taxon>Chordata</taxon>
        <taxon>Craniata</taxon>
        <taxon>Vertebrata</taxon>
        <taxon>Euteleostomi</taxon>
        <taxon>Actinopterygii</taxon>
        <taxon>Neopterygii</taxon>
        <taxon>Teleostei</taxon>
        <taxon>Ostariophysi</taxon>
        <taxon>Cypriniformes</taxon>
        <taxon>Cyprinidae</taxon>
        <taxon>Cyprininae</taxon>
        <taxon>Cyprinus</taxon>
    </lineage>
</organism>
<evidence type="ECO:0000256" key="11">
    <source>
        <dbReference type="PIRSR" id="PIRSR606689-1"/>
    </source>
</evidence>
<reference evidence="14" key="1">
    <citation type="submission" date="2025-08" db="UniProtKB">
        <authorList>
            <consortium name="Ensembl"/>
        </authorList>
    </citation>
    <scope>IDENTIFICATION</scope>
</reference>
<evidence type="ECO:0000256" key="2">
    <source>
        <dbReference type="ARBA" id="ARBA00010290"/>
    </source>
</evidence>
<reference evidence="14" key="2">
    <citation type="submission" date="2025-09" db="UniProtKB">
        <authorList>
            <consortium name="Ensembl"/>
        </authorList>
    </citation>
    <scope>IDENTIFICATION</scope>
</reference>
<keyword evidence="15" id="KW-1185">Reference proteome</keyword>
<dbReference type="SUPFAM" id="SSF52540">
    <property type="entry name" value="P-loop containing nucleoside triphosphate hydrolases"/>
    <property type="match status" value="1"/>
</dbReference>
<evidence type="ECO:0000256" key="9">
    <source>
        <dbReference type="ARBA" id="ARBA00023134"/>
    </source>
</evidence>
<dbReference type="FunFam" id="3.40.50.300:FF:003500">
    <property type="entry name" value="ADP-ribosylation factor 1"/>
    <property type="match status" value="1"/>
</dbReference>
<dbReference type="GO" id="GO:0005525">
    <property type="term" value="F:GTP binding"/>
    <property type="evidence" value="ECO:0007669"/>
    <property type="project" value="UniProtKB-KW"/>
</dbReference>
<dbReference type="Gene3D" id="3.30.420.10">
    <property type="entry name" value="Ribonuclease H-like superfamily/Ribonuclease H"/>
    <property type="match status" value="1"/>
</dbReference>